<gene>
    <name evidence="3" type="ORF">B0G85_1949</name>
</gene>
<comment type="caution">
    <text evidence="3">The sequence shown here is derived from an EMBL/GenBank/DDBJ whole genome shotgun (WGS) entry which is preliminary data.</text>
</comment>
<dbReference type="SUPFAM" id="SSF53850">
    <property type="entry name" value="Periplasmic binding protein-like II"/>
    <property type="match status" value="1"/>
</dbReference>
<sequence length="630" mass="71195">MHLTNPIRQLAQNSRRLLPMLLLILVGTGAVSITANAAQGIAQYGKPKYADGFAHFDYVNPNAPKGGTLTLPNPGQRTSFDKFNPFTLRGVTAPGIELMFESLAEGSADEVSSIYGLLAEDIAIAPDRLSVTFRIRPEAKFSDGSAVLAADVKHSFDVLMSGLAHPRYKTTFADVKQAVVLSERTVRFDFKNNNTELPIMVGTLPIFSRNWGRRPNGSVIAFDKLAFEAPLGSGTYLIESFKAGKSIVYKRNPHYWANDLSKPLNVRVGFYNFDRVLYKLYGDDAVRLEAFKAGEFDAIVEYRAKIWAKGYVGSKFGEGLLLKKAFQNHNGAGMQGFAMNVRRPLFKDPRVREALGYALDFQWLNRQIFYDQYGRINSYFTNSDLSANFDGPSKPTEAELKLLKPLKTKYPQWVPDAVFGLMPAAPSTASPSSLRQNLRKARELLMHAGWQYRDGALRNEQGEPFRFEIVEDGGFFLRVISSYIRNLEKLGIGVDVRTSDFALHQKRMNEYEFDMTTVRFPDSQNPGNELWDRFGSQAAKEKGSDNVVGIQSPVVDALIDAVTKAQNRDELRAATRALDRVLWNSYYVIPQWYNPTHRVAYRKEMQFPEPPLYYSAEPWIMQNWWKVESK</sequence>
<reference evidence="3 4" key="1">
    <citation type="submission" date="2017-11" db="EMBL/GenBank/DDBJ databases">
        <title>Genomic Encyclopedia of Type Strains, Phase III (KMG-III): the genomes of soil and plant-associated and newly described type strains.</title>
        <authorList>
            <person name="Whitman W."/>
        </authorList>
    </citation>
    <scope>NUCLEOTIDE SEQUENCE [LARGE SCALE GENOMIC DNA]</scope>
    <source>
        <strain evidence="3 4">UB-Domo-W1</strain>
    </source>
</reference>
<dbReference type="PANTHER" id="PTHR30290">
    <property type="entry name" value="PERIPLASMIC BINDING COMPONENT OF ABC TRANSPORTER"/>
    <property type="match status" value="1"/>
</dbReference>
<dbReference type="GO" id="GO:0043190">
    <property type="term" value="C:ATP-binding cassette (ABC) transporter complex"/>
    <property type="evidence" value="ECO:0007669"/>
    <property type="project" value="InterPro"/>
</dbReference>
<dbReference type="Pfam" id="PF00496">
    <property type="entry name" value="SBP_bac_5"/>
    <property type="match status" value="1"/>
</dbReference>
<dbReference type="GO" id="GO:0030288">
    <property type="term" value="C:outer membrane-bounded periplasmic space"/>
    <property type="evidence" value="ECO:0007669"/>
    <property type="project" value="TreeGrafter"/>
</dbReference>
<dbReference type="InterPro" id="IPR039424">
    <property type="entry name" value="SBP_5"/>
</dbReference>
<keyword evidence="1" id="KW-0732">Signal</keyword>
<evidence type="ECO:0000313" key="3">
    <source>
        <dbReference type="EMBL" id="PJI76740.1"/>
    </source>
</evidence>
<dbReference type="GO" id="GO:0015833">
    <property type="term" value="P:peptide transport"/>
    <property type="evidence" value="ECO:0007669"/>
    <property type="project" value="TreeGrafter"/>
</dbReference>
<keyword evidence="4" id="KW-1185">Reference proteome</keyword>
<dbReference type="RefSeq" id="WP_232726019.1">
    <property type="nucleotide sequence ID" value="NZ_CBCSBW010000007.1"/>
</dbReference>
<dbReference type="PANTHER" id="PTHR30290:SF64">
    <property type="entry name" value="ABC TRANSPORTER PERIPLASMIC BINDING PROTEIN"/>
    <property type="match status" value="1"/>
</dbReference>
<dbReference type="InterPro" id="IPR030678">
    <property type="entry name" value="Peptide/Ni-bd"/>
</dbReference>
<dbReference type="InterPro" id="IPR000914">
    <property type="entry name" value="SBP_5_dom"/>
</dbReference>
<proteinExistence type="predicted"/>
<feature type="domain" description="Solute-binding protein family 5" evidence="2">
    <location>
        <begin position="114"/>
        <end position="537"/>
    </location>
</feature>
<protein>
    <submittedName>
        <fullName evidence="3">Microcin C transport system substrate-binding protein</fullName>
    </submittedName>
</protein>
<dbReference type="GO" id="GO:1904680">
    <property type="term" value="F:peptide transmembrane transporter activity"/>
    <property type="evidence" value="ECO:0007669"/>
    <property type="project" value="TreeGrafter"/>
</dbReference>
<dbReference type="GO" id="GO:0042884">
    <property type="term" value="P:microcin transport"/>
    <property type="evidence" value="ECO:0007669"/>
    <property type="project" value="TreeGrafter"/>
</dbReference>
<dbReference type="AlphaFoldDB" id="A0A2M8VIR0"/>
<organism evidence="3 4">
    <name type="scientific">Polynucleobacter brandtiae</name>
    <dbReference type="NCBI Taxonomy" id="1938816"/>
    <lineage>
        <taxon>Bacteria</taxon>
        <taxon>Pseudomonadati</taxon>
        <taxon>Pseudomonadota</taxon>
        <taxon>Betaproteobacteria</taxon>
        <taxon>Burkholderiales</taxon>
        <taxon>Burkholderiaceae</taxon>
        <taxon>Polynucleobacter</taxon>
    </lineage>
</organism>
<dbReference type="Gene3D" id="3.40.190.10">
    <property type="entry name" value="Periplasmic binding protein-like II"/>
    <property type="match status" value="1"/>
</dbReference>
<dbReference type="EMBL" id="PGTX01000006">
    <property type="protein sequence ID" value="PJI76740.1"/>
    <property type="molecule type" value="Genomic_DNA"/>
</dbReference>
<evidence type="ECO:0000256" key="1">
    <source>
        <dbReference type="ARBA" id="ARBA00022729"/>
    </source>
</evidence>
<dbReference type="CDD" id="cd08497">
    <property type="entry name" value="MbnE-like"/>
    <property type="match status" value="1"/>
</dbReference>
<evidence type="ECO:0000313" key="4">
    <source>
        <dbReference type="Proteomes" id="UP000229366"/>
    </source>
</evidence>
<name>A0A2M8VIR0_9BURK</name>
<dbReference type="Gene3D" id="3.10.105.10">
    <property type="entry name" value="Dipeptide-binding Protein, Domain 3"/>
    <property type="match status" value="1"/>
</dbReference>
<evidence type="ECO:0000259" key="2">
    <source>
        <dbReference type="Pfam" id="PF00496"/>
    </source>
</evidence>
<dbReference type="Proteomes" id="UP000229366">
    <property type="component" value="Unassembled WGS sequence"/>
</dbReference>
<accession>A0A2M8VIR0</accession>
<dbReference type="PIRSF" id="PIRSF002741">
    <property type="entry name" value="MppA"/>
    <property type="match status" value="1"/>
</dbReference>